<keyword evidence="2 4" id="KW-0067">ATP-binding</keyword>
<reference evidence="4" key="1">
    <citation type="journal article" date="2021" name="Front. Microbiol.">
        <title>Presence and Characterization of a Novel cfr-Carrying Tn558 Transposon Derivative in Staphylococcus delphini Isolated From Retail Food.</title>
        <authorList>
            <person name="Zhang F."/>
            <person name="Wu S."/>
            <person name="Huang J."/>
            <person name="Yang R."/>
            <person name="Zhang J."/>
            <person name="Lei T."/>
            <person name="Dai J."/>
            <person name="Ding Y."/>
            <person name="Xue L."/>
            <person name="Wang J."/>
            <person name="Chen M."/>
            <person name="Wu Q."/>
        </authorList>
    </citation>
    <scope>NUCLEOTIDE SEQUENCE</scope>
    <source>
        <strain evidence="4">2794-1</strain>
    </source>
</reference>
<organism evidence="4 5">
    <name type="scientific">Staphylococcus delphini</name>
    <dbReference type="NCBI Taxonomy" id="53344"/>
    <lineage>
        <taxon>Bacteria</taxon>
        <taxon>Bacillati</taxon>
        <taxon>Bacillota</taxon>
        <taxon>Bacilli</taxon>
        <taxon>Bacillales</taxon>
        <taxon>Staphylococcaceae</taxon>
        <taxon>Staphylococcus</taxon>
        <taxon>Staphylococcus intermedius group</taxon>
    </lineage>
</organism>
<dbReference type="InterPro" id="IPR051309">
    <property type="entry name" value="ABCF_ATPase"/>
</dbReference>
<evidence type="ECO:0000256" key="1">
    <source>
        <dbReference type="ARBA" id="ARBA00022741"/>
    </source>
</evidence>
<dbReference type="PANTHER" id="PTHR42855">
    <property type="entry name" value="ABC TRANSPORTER ATP-BINDING SUBUNIT"/>
    <property type="match status" value="1"/>
</dbReference>
<evidence type="ECO:0000313" key="5">
    <source>
        <dbReference type="Proteomes" id="UP000675994"/>
    </source>
</evidence>
<evidence type="ECO:0000259" key="3">
    <source>
        <dbReference type="PROSITE" id="PS50893"/>
    </source>
</evidence>
<evidence type="ECO:0000313" key="4">
    <source>
        <dbReference type="EMBL" id="QUM69172.1"/>
    </source>
</evidence>
<proteinExistence type="predicted"/>
<dbReference type="Pfam" id="PF00005">
    <property type="entry name" value="ABC_tran"/>
    <property type="match status" value="2"/>
</dbReference>
<keyword evidence="1" id="KW-0547">Nucleotide-binding</keyword>
<dbReference type="RefSeq" id="WP_212574799.1">
    <property type="nucleotide sequence ID" value="NZ_CP063367.1"/>
</dbReference>
<dbReference type="AlphaFoldDB" id="A0AAQ0D6C2"/>
<dbReference type="Gene3D" id="3.40.50.300">
    <property type="entry name" value="P-loop containing nucleotide triphosphate hydrolases"/>
    <property type="match status" value="2"/>
</dbReference>
<dbReference type="Proteomes" id="UP000675994">
    <property type="component" value="Chromosome"/>
</dbReference>
<dbReference type="GO" id="GO:0016887">
    <property type="term" value="F:ATP hydrolysis activity"/>
    <property type="evidence" value="ECO:0007669"/>
    <property type="project" value="InterPro"/>
</dbReference>
<dbReference type="EMBL" id="CP063367">
    <property type="protein sequence ID" value="QUM69172.1"/>
    <property type="molecule type" value="Genomic_DNA"/>
</dbReference>
<dbReference type="InterPro" id="IPR017871">
    <property type="entry name" value="ABC_transporter-like_CS"/>
</dbReference>
<dbReference type="PROSITE" id="PS00211">
    <property type="entry name" value="ABC_TRANSPORTER_1"/>
    <property type="match status" value="1"/>
</dbReference>
<dbReference type="PANTHER" id="PTHR42855:SF2">
    <property type="entry name" value="DRUG RESISTANCE ABC TRANSPORTER,ATP-BINDING PROTEIN"/>
    <property type="match status" value="1"/>
</dbReference>
<evidence type="ECO:0000256" key="2">
    <source>
        <dbReference type="ARBA" id="ARBA00022840"/>
    </source>
</evidence>
<dbReference type="InterPro" id="IPR003593">
    <property type="entry name" value="AAA+_ATPase"/>
</dbReference>
<dbReference type="InterPro" id="IPR027417">
    <property type="entry name" value="P-loop_NTPase"/>
</dbReference>
<name>A0AAQ0D6C2_9STAP</name>
<dbReference type="CDD" id="cd03221">
    <property type="entry name" value="ABCF_EF-3"/>
    <property type="match status" value="1"/>
</dbReference>
<dbReference type="InterPro" id="IPR003439">
    <property type="entry name" value="ABC_transporter-like_ATP-bd"/>
</dbReference>
<sequence length="489" mass="56909">MGHIRIKNLSFKYTDAIFTDLNLNIDDSWKLGLIGRNGRGKTTFLKLLLNQLEYEGQIDASVTFKYFPAYPERQQYVTVEEMLLERNPTIEPWRIYKEFSLIGLDTALLYRDFDTLSGGEQVRVLLVELFLEDHSFALIDEPTNNLDIEGRQVVQRYLDKKKGYILVSHDRQFLDHTVEYILSINKNNIELIKGNLKTWETEKAHADQLTQEKNETLKKEIKRLDQVSKSLKSWGASRENSSKDSFDKARAAKLMKRSKAVVKRNERKIEEKQALIDNVEKVETIQLDVDIVKKRVLSLRNFSILMDGKPLFKPITVTLLPSEILFIIGENGVGKSTLFNFIQHPEQYDIVGEYEVHLPEKTSVVNQKYVYQDDYNQWFQRLPQPQKEKFLHLLYQLGVDKKKFTARQTEGWSDGEKKKVLIAHSLIQQNSLLMWDEVTNHLDFYVVDQLIDMLANARPTMIAIDHNAHFVETLASKTIQLVRDEGVEI</sequence>
<dbReference type="GO" id="GO:0005524">
    <property type="term" value="F:ATP binding"/>
    <property type="evidence" value="ECO:0007669"/>
    <property type="project" value="UniProtKB-KW"/>
</dbReference>
<dbReference type="SMART" id="SM00382">
    <property type="entry name" value="AAA"/>
    <property type="match status" value="2"/>
</dbReference>
<feature type="domain" description="ABC transporter" evidence="3">
    <location>
        <begin position="4"/>
        <end position="211"/>
    </location>
</feature>
<protein>
    <submittedName>
        <fullName evidence="4">ABC-F family ATP-binding cassette domain-containing protein</fullName>
    </submittedName>
</protein>
<dbReference type="SUPFAM" id="SSF52540">
    <property type="entry name" value="P-loop containing nucleoside triphosphate hydrolases"/>
    <property type="match status" value="2"/>
</dbReference>
<accession>A0AAQ0D6C2</accession>
<gene>
    <name evidence="4" type="ORF">IPU22_11475</name>
</gene>
<dbReference type="PROSITE" id="PS50893">
    <property type="entry name" value="ABC_TRANSPORTER_2"/>
    <property type="match status" value="1"/>
</dbReference>